<comment type="caution">
    <text evidence="2">The sequence shown here is derived from an EMBL/GenBank/DDBJ whole genome shotgun (WGS) entry which is preliminary data.</text>
</comment>
<organism evidence="2 3">
    <name type="scientific">Undibacterium hunanense</name>
    <dbReference type="NCBI Taxonomy" id="2762292"/>
    <lineage>
        <taxon>Bacteria</taxon>
        <taxon>Pseudomonadati</taxon>
        <taxon>Pseudomonadota</taxon>
        <taxon>Betaproteobacteria</taxon>
        <taxon>Burkholderiales</taxon>
        <taxon>Oxalobacteraceae</taxon>
        <taxon>Undibacterium</taxon>
    </lineage>
</organism>
<reference evidence="2 3" key="1">
    <citation type="submission" date="2020-08" db="EMBL/GenBank/DDBJ databases">
        <title>Novel species isolated from subtropical streams in China.</title>
        <authorList>
            <person name="Lu H."/>
        </authorList>
    </citation>
    <scope>NUCLEOTIDE SEQUENCE [LARGE SCALE GENOMIC DNA]</scope>
    <source>
        <strain evidence="2 3">CY18W</strain>
    </source>
</reference>
<dbReference type="RefSeq" id="WP_186950381.1">
    <property type="nucleotide sequence ID" value="NZ_JACOGF010000018.1"/>
</dbReference>
<feature type="signal peptide" evidence="1">
    <location>
        <begin position="1"/>
        <end position="19"/>
    </location>
</feature>
<keyword evidence="1" id="KW-0732">Signal</keyword>
<dbReference type="EMBL" id="JACOGF010000018">
    <property type="protein sequence ID" value="MBC3920650.1"/>
    <property type="molecule type" value="Genomic_DNA"/>
</dbReference>
<evidence type="ECO:0000313" key="3">
    <source>
        <dbReference type="Proteomes" id="UP000650424"/>
    </source>
</evidence>
<keyword evidence="3" id="KW-1185">Reference proteome</keyword>
<evidence type="ECO:0000313" key="2">
    <source>
        <dbReference type="EMBL" id="MBC3920650.1"/>
    </source>
</evidence>
<name>A0ABR6ZXR7_9BURK</name>
<sequence length="170" mass="18457">MNFKLASVVLLFANSIAFAQDVSPRMQLPDWANKQLDGLSQQESIEVNSRINPFVWRGNFLGAGKGDLAVLVKDSKTKKEGIVFLSHGKTRPVIVGAGHAIEHVGNGGDGGDDFSWLELWYVEDKGSQPHSYHAKSVKLHNDGIVVAKEGSASGLIYLKSGKAVWQQQGD</sequence>
<accession>A0ABR6ZXR7</accession>
<gene>
    <name evidence="2" type="ORF">H8L32_24510</name>
</gene>
<proteinExistence type="predicted"/>
<evidence type="ECO:0000256" key="1">
    <source>
        <dbReference type="SAM" id="SignalP"/>
    </source>
</evidence>
<feature type="chain" id="PRO_5047170857" evidence="1">
    <location>
        <begin position="20"/>
        <end position="170"/>
    </location>
</feature>
<dbReference type="Proteomes" id="UP000650424">
    <property type="component" value="Unassembled WGS sequence"/>
</dbReference>
<protein>
    <submittedName>
        <fullName evidence="2">Uncharacterized protein</fullName>
    </submittedName>
</protein>